<reference evidence="1" key="1">
    <citation type="journal article" date="2014" name="Nat. Commun.">
        <title>Multiple recent horizontal transfers of a large genomic region in cheese making fungi.</title>
        <authorList>
            <person name="Cheeseman K."/>
            <person name="Ropars J."/>
            <person name="Renault P."/>
            <person name="Dupont J."/>
            <person name="Gouzy J."/>
            <person name="Branca A."/>
            <person name="Abraham A.L."/>
            <person name="Ceppi M."/>
            <person name="Conseiller E."/>
            <person name="Debuchy R."/>
            <person name="Malagnac F."/>
            <person name="Goarin A."/>
            <person name="Silar P."/>
            <person name="Lacoste S."/>
            <person name="Sallet E."/>
            <person name="Bensimon A."/>
            <person name="Giraud T."/>
            <person name="Brygoo Y."/>
        </authorList>
    </citation>
    <scope>NUCLEOTIDE SEQUENCE [LARGE SCALE GENOMIC DNA]</scope>
    <source>
        <strain evidence="1">FM164</strain>
    </source>
</reference>
<protein>
    <submittedName>
        <fullName evidence="1">Genomic scaffold, ProqFM164S02</fullName>
    </submittedName>
</protein>
<dbReference type="Proteomes" id="UP000030686">
    <property type="component" value="Unassembled WGS sequence"/>
</dbReference>
<evidence type="ECO:0000313" key="2">
    <source>
        <dbReference type="Proteomes" id="UP000030686"/>
    </source>
</evidence>
<sequence length="47" mass="5395">MLEVLCDRLPEKPSLYPDEMTGLLFRELAHRLGENWVSAALRSHDQG</sequence>
<dbReference type="AlphaFoldDB" id="W6Q827"/>
<accession>W6Q827</accession>
<keyword evidence="2" id="KW-1185">Reference proteome</keyword>
<organism evidence="1 2">
    <name type="scientific">Penicillium roqueforti (strain FM164)</name>
    <dbReference type="NCBI Taxonomy" id="1365484"/>
    <lineage>
        <taxon>Eukaryota</taxon>
        <taxon>Fungi</taxon>
        <taxon>Dikarya</taxon>
        <taxon>Ascomycota</taxon>
        <taxon>Pezizomycotina</taxon>
        <taxon>Eurotiomycetes</taxon>
        <taxon>Eurotiomycetidae</taxon>
        <taxon>Eurotiales</taxon>
        <taxon>Aspergillaceae</taxon>
        <taxon>Penicillium</taxon>
    </lineage>
</organism>
<proteinExistence type="predicted"/>
<gene>
    <name evidence="1" type="ORF">PROQFM164_S02g002686</name>
</gene>
<evidence type="ECO:0000313" key="1">
    <source>
        <dbReference type="EMBL" id="CDM32535.1"/>
    </source>
</evidence>
<name>W6Q827_PENRF</name>
<dbReference type="EMBL" id="HG792016">
    <property type="protein sequence ID" value="CDM32535.1"/>
    <property type="molecule type" value="Genomic_DNA"/>
</dbReference>